<evidence type="ECO:0000259" key="4">
    <source>
        <dbReference type="PROSITE" id="PS50837"/>
    </source>
</evidence>
<dbReference type="EMBL" id="JAVHNS010000005">
    <property type="protein sequence ID" value="KAK6354169.1"/>
    <property type="molecule type" value="Genomic_DNA"/>
</dbReference>
<feature type="repeat" description="ANK" evidence="3">
    <location>
        <begin position="1098"/>
        <end position="1130"/>
    </location>
</feature>
<feature type="repeat" description="ANK" evidence="3">
    <location>
        <begin position="1267"/>
        <end position="1301"/>
    </location>
</feature>
<dbReference type="Pfam" id="PF12796">
    <property type="entry name" value="Ank_2"/>
    <property type="match status" value="6"/>
</dbReference>
<evidence type="ECO:0000256" key="1">
    <source>
        <dbReference type="ARBA" id="ARBA00022737"/>
    </source>
</evidence>
<feature type="repeat" description="ANK" evidence="3">
    <location>
        <begin position="1197"/>
        <end position="1234"/>
    </location>
</feature>
<dbReference type="SUPFAM" id="SSF48403">
    <property type="entry name" value="Ankyrin repeat"/>
    <property type="match status" value="2"/>
</dbReference>
<dbReference type="SMART" id="SM00248">
    <property type="entry name" value="ANK"/>
    <property type="match status" value="21"/>
</dbReference>
<dbReference type="Pfam" id="PF23239">
    <property type="entry name" value="DUF7069"/>
    <property type="match status" value="1"/>
</dbReference>
<dbReference type="PROSITE" id="PS50297">
    <property type="entry name" value="ANK_REP_REGION"/>
    <property type="match status" value="12"/>
</dbReference>
<dbReference type="PRINTS" id="PR01415">
    <property type="entry name" value="ANKYRIN"/>
</dbReference>
<reference evidence="5 6" key="1">
    <citation type="submission" date="2019-10" db="EMBL/GenBank/DDBJ databases">
        <authorList>
            <person name="Palmer J.M."/>
        </authorList>
    </citation>
    <scope>NUCLEOTIDE SEQUENCE [LARGE SCALE GENOMIC DNA]</scope>
    <source>
        <strain evidence="5 6">TWF730</strain>
    </source>
</reference>
<name>A0AAV9V3Z0_9PEZI</name>
<dbReference type="InterPro" id="IPR036770">
    <property type="entry name" value="Ankyrin_rpt-contain_sf"/>
</dbReference>
<evidence type="ECO:0000313" key="6">
    <source>
        <dbReference type="Proteomes" id="UP001373714"/>
    </source>
</evidence>
<accession>A0AAV9V3Z0</accession>
<feature type="repeat" description="ANK" evidence="3">
    <location>
        <begin position="1065"/>
        <end position="1097"/>
    </location>
</feature>
<comment type="caution">
    <text evidence="5">The sequence shown here is derived from an EMBL/GenBank/DDBJ whole genome shotgun (WGS) entry which is preliminary data.</text>
</comment>
<keyword evidence="6" id="KW-1185">Reference proteome</keyword>
<gene>
    <name evidence="5" type="ORF">TWF730_008582</name>
</gene>
<feature type="domain" description="NACHT" evidence="4">
    <location>
        <begin position="92"/>
        <end position="236"/>
    </location>
</feature>
<dbReference type="Pfam" id="PF24883">
    <property type="entry name" value="NPHP3_N"/>
    <property type="match status" value="1"/>
</dbReference>
<dbReference type="InterPro" id="IPR056884">
    <property type="entry name" value="NPHP3-like_N"/>
</dbReference>
<feature type="repeat" description="ANK" evidence="3">
    <location>
        <begin position="940"/>
        <end position="972"/>
    </location>
</feature>
<feature type="repeat" description="ANK" evidence="3">
    <location>
        <begin position="810"/>
        <end position="842"/>
    </location>
</feature>
<dbReference type="PANTHER" id="PTHR24198:SF165">
    <property type="entry name" value="ANKYRIN REPEAT-CONTAINING PROTEIN-RELATED"/>
    <property type="match status" value="1"/>
</dbReference>
<organism evidence="5 6">
    <name type="scientific">Orbilia blumenaviensis</name>
    <dbReference type="NCBI Taxonomy" id="1796055"/>
    <lineage>
        <taxon>Eukaryota</taxon>
        <taxon>Fungi</taxon>
        <taxon>Dikarya</taxon>
        <taxon>Ascomycota</taxon>
        <taxon>Pezizomycotina</taxon>
        <taxon>Orbiliomycetes</taxon>
        <taxon>Orbiliales</taxon>
        <taxon>Orbiliaceae</taxon>
        <taxon>Orbilia</taxon>
    </lineage>
</organism>
<feature type="repeat" description="ANK" evidence="3">
    <location>
        <begin position="1235"/>
        <end position="1266"/>
    </location>
</feature>
<dbReference type="InterPro" id="IPR027417">
    <property type="entry name" value="P-loop_NTPase"/>
</dbReference>
<feature type="repeat" description="ANK" evidence="3">
    <location>
        <begin position="909"/>
        <end position="939"/>
    </location>
</feature>
<feature type="repeat" description="ANK" evidence="3">
    <location>
        <begin position="843"/>
        <end position="875"/>
    </location>
</feature>
<dbReference type="Gene3D" id="1.25.40.20">
    <property type="entry name" value="Ankyrin repeat-containing domain"/>
    <property type="match status" value="4"/>
</dbReference>
<evidence type="ECO:0000313" key="5">
    <source>
        <dbReference type="EMBL" id="KAK6354169.1"/>
    </source>
</evidence>
<dbReference type="Pfam" id="PF13637">
    <property type="entry name" value="Ank_4"/>
    <property type="match status" value="1"/>
</dbReference>
<keyword evidence="1" id="KW-0677">Repeat</keyword>
<keyword evidence="2 3" id="KW-0040">ANK repeat</keyword>
<dbReference type="Proteomes" id="UP001373714">
    <property type="component" value="Unassembled WGS sequence"/>
</dbReference>
<feature type="repeat" description="ANK" evidence="3">
    <location>
        <begin position="651"/>
        <end position="684"/>
    </location>
</feature>
<sequence>MSDSLDQVNFNNSHTESGIQGRIVNISGDVTISKGHDAEDSREVKVQKLRRALYKPPEINRKDRNPDRVPGTCEWFTNHPLFQDWKTSQSSKMLWVSADPGSGKSVLAKYLIDSVLPTDETCYFFFKDDARGQESAITALCCILSQLFEKMPSAISKEIIDKFDIAGERFADSFTELWGALLAAVAGQAGKVIVVLDALDECKSDERSRLTAELRKLYMYSSPTDLKLKFLLTSRPTREIRHGLKSLDIPDASFIHLSGESEEEVEKISKEIDLVIEARIKHIGKVLYLTNDERSFLLEKLRSNPNRTYLWVYLVLDSIEKDSKINVDLNNDALLNVVSNLPPTVQGAYERILSKSPNPAKAKKLLHMVIAAARPLTLEEMEFALKLEEKHQSYEDINRSSGERFRHDVRDLCGLFVTVIDERVYLIHQTAKEFLVQESKETIEGKDQWMGSINIQDSHRILFETCLQHLLFTEFESDPLKGDESSMGVSFYLRKYVFLDYSASHWARHFHAARIMPDEEMTEKLLQICDTDSERWLTWFSVFREARSLYSFPSTKNMTSLMATSYFGVATAVEALLKTHNCWKLNSWFLRPRLCSYLNCRDDVQKRSALSLAAEGGYDAVVTRLLKGCQLSWWGFQIPVGKVEVDSKASPKYTPLWYAVSKGNHASIVKTLLENGACANNNGDENQDTPLHQAVSQDNLEVVQLLLKHGADIEAGGVSKTPLCDAAARNKISIMKVLLKAGARFNITITNLDSHSSLYDFLLAGARPGPVEPRILVYSPPLFSAVKMGKLEAAQLLLNNGAVTKPVYRGFNTYLHEAVSLGDEKMVRLLLENGAEIDATGKEGRTSLHLASSLGNLELVQLLLEKGAKFDVTDENNCTLLHLAATSSNVELVRLLLKNGAKVDAKDKGGRTPLHMSTSSAGVVQLLLESGVDIDARTMAGLTPLHLAGQQGQTDGARVLMENGANIDARDDEGATPLHLALVGLHGKAVLLQERNIWGGIESLIEIAAMAEQEGTVQLLVEKGAEIDTQNNEGVTPLDIAVEPKKEMRRILIREDEEIDAWDDEVVTPLQLTIRRFRDNMVKFLLENGAEINPRDKKGVRLLHLAVMKCWNKTIQLLLEKGAEINARDDKGATLLHLVVRKERHQTAQFLLEKGAEINARDKEGAMPLHLAIVTGEARTVRLLLEKGAEINARDNEGATPLHLAAKRWGPQDQGSEAVELLLEKGAEINARDNKGATPLHLAVMKDSCAVELLLENGAEIEATMDGGNTPLHCASMSNNSSGRPARLLLENNANLQAKNNQGETPLDIAKNHGSDRVAEVLRAWVEGDISVGVSTHPTKKEEEPLTERLRRGIAAVWSGY</sequence>
<proteinExistence type="predicted"/>
<dbReference type="Pfam" id="PF22939">
    <property type="entry name" value="WHD_GPIID"/>
    <property type="match status" value="1"/>
</dbReference>
<dbReference type="PROSITE" id="PS50088">
    <property type="entry name" value="ANK_REPEAT"/>
    <property type="match status" value="15"/>
</dbReference>
<dbReference type="InterPro" id="IPR055497">
    <property type="entry name" value="DUF7069"/>
</dbReference>
<dbReference type="InterPro" id="IPR002110">
    <property type="entry name" value="Ankyrin_rpt"/>
</dbReference>
<evidence type="ECO:0000256" key="2">
    <source>
        <dbReference type="ARBA" id="ARBA00023043"/>
    </source>
</evidence>
<feature type="repeat" description="ANK" evidence="3">
    <location>
        <begin position="1164"/>
        <end position="1196"/>
    </location>
</feature>
<feature type="repeat" description="ANK" evidence="3">
    <location>
        <begin position="686"/>
        <end position="718"/>
    </location>
</feature>
<feature type="repeat" description="ANK" evidence="3">
    <location>
        <begin position="718"/>
        <end position="750"/>
    </location>
</feature>
<dbReference type="Gene3D" id="3.40.50.300">
    <property type="entry name" value="P-loop containing nucleotide triphosphate hydrolases"/>
    <property type="match status" value="1"/>
</dbReference>
<feature type="repeat" description="ANK" evidence="3">
    <location>
        <begin position="876"/>
        <end position="908"/>
    </location>
</feature>
<dbReference type="PROSITE" id="PS50837">
    <property type="entry name" value="NACHT"/>
    <property type="match status" value="1"/>
</dbReference>
<feature type="repeat" description="ANK" evidence="3">
    <location>
        <begin position="1131"/>
        <end position="1163"/>
    </location>
</feature>
<dbReference type="SUPFAM" id="SSF52540">
    <property type="entry name" value="P-loop containing nucleoside triphosphate hydrolases"/>
    <property type="match status" value="1"/>
</dbReference>
<dbReference type="InterPro" id="IPR054471">
    <property type="entry name" value="GPIID_WHD"/>
</dbReference>
<dbReference type="InterPro" id="IPR007111">
    <property type="entry name" value="NACHT_NTPase"/>
</dbReference>
<dbReference type="PANTHER" id="PTHR24198">
    <property type="entry name" value="ANKYRIN REPEAT AND PROTEIN KINASE DOMAIN-CONTAINING PROTEIN"/>
    <property type="match status" value="1"/>
</dbReference>
<dbReference type="Pfam" id="PF00023">
    <property type="entry name" value="Ank"/>
    <property type="match status" value="1"/>
</dbReference>
<protein>
    <recommendedName>
        <fullName evidence="4">NACHT domain-containing protein</fullName>
    </recommendedName>
</protein>
<evidence type="ECO:0000256" key="3">
    <source>
        <dbReference type="PROSITE-ProRule" id="PRU00023"/>
    </source>
</evidence>